<accession>A0A9P1JE99</accession>
<sequence>MARKYLIAGIVAISLVVAVPLARADQPVFDGTMVGKAIEQIKEMKASVAAELQQLAELKESVMFLNDISKFVNEVSDAIGEITNITLPIPNIMKMQAQIKSDIRCLMPDGMGWGIKFTDLNLASICETSGKYRDALFVNQGKLANLPFNEQKALRHAAAAHRSALLADTSVRSLAQADVQLQQAEKLSDAADDLQANLGQAQTVQERLHVQAQTEILQARAMASQNQLLAQMLKLQAAGQIKAGLPLDDLKLEEEGDQ</sequence>
<proteinExistence type="predicted"/>
<organism evidence="3">
    <name type="scientific">Magnetospirillum gryphiswaldense</name>
    <dbReference type="NCBI Taxonomy" id="55518"/>
    <lineage>
        <taxon>Bacteria</taxon>
        <taxon>Pseudomonadati</taxon>
        <taxon>Pseudomonadota</taxon>
        <taxon>Alphaproteobacteria</taxon>
        <taxon>Rhodospirillales</taxon>
        <taxon>Rhodospirillaceae</taxon>
        <taxon>Magnetospirillum</taxon>
    </lineage>
</organism>
<feature type="coiled-coil region" evidence="1">
    <location>
        <begin position="177"/>
        <end position="204"/>
    </location>
</feature>
<evidence type="ECO:0000256" key="2">
    <source>
        <dbReference type="SAM" id="SignalP"/>
    </source>
</evidence>
<name>A0A9P1JE99_9PROT</name>
<reference evidence="3" key="1">
    <citation type="journal article" date="2007" name="J. Bacteriol.">
        <title>Comparative genome analysis of four magnetotactic bacteria reveals a complex set of group-specific genes implicated in magnetosome biomineralization and function.</title>
        <authorList>
            <person name="Richter M."/>
            <person name="Kube M."/>
            <person name="Bazylinski D.A."/>
            <person name="Lombardot T."/>
            <person name="Gloeckner F.O."/>
            <person name="Reinhardt R."/>
            <person name="Schueler D."/>
        </authorList>
    </citation>
    <scope>NUCLEOTIDE SEQUENCE</scope>
    <source>
        <strain evidence="3">MSR-1</strain>
    </source>
</reference>
<feature type="chain" id="PRO_5040398091" evidence="2">
    <location>
        <begin position="25"/>
        <end position="258"/>
    </location>
</feature>
<feature type="signal peptide" evidence="2">
    <location>
        <begin position="1"/>
        <end position="24"/>
    </location>
</feature>
<keyword evidence="1" id="KW-0175">Coiled coil</keyword>
<gene>
    <name evidence="3" type="ORF">MGR_P0033</name>
</gene>
<protein>
    <submittedName>
        <fullName evidence="3">Secreted protein</fullName>
    </submittedName>
</protein>
<keyword evidence="2" id="KW-0732">Signal</keyword>
<evidence type="ECO:0000256" key="1">
    <source>
        <dbReference type="SAM" id="Coils"/>
    </source>
</evidence>
<dbReference type="AlphaFoldDB" id="A0A9P1JE99"/>
<evidence type="ECO:0000313" key="3">
    <source>
        <dbReference type="EMBL" id="CAM78262.1"/>
    </source>
</evidence>
<dbReference type="EMBL" id="CU459004">
    <property type="protein sequence ID" value="CAM78262.1"/>
    <property type="molecule type" value="Genomic_DNA"/>
</dbReference>